<evidence type="ECO:0000256" key="1">
    <source>
        <dbReference type="SAM" id="MobiDB-lite"/>
    </source>
</evidence>
<sequence>MAKKAGNNDLGDKRSVRALTRDHTHHQSAARKSVLSLGENRERGEGRWDLIVLLGDVRRRLPLET</sequence>
<organism evidence="2">
    <name type="scientific">Rhizophora mucronata</name>
    <name type="common">Asiatic mangrove</name>
    <dbReference type="NCBI Taxonomy" id="61149"/>
    <lineage>
        <taxon>Eukaryota</taxon>
        <taxon>Viridiplantae</taxon>
        <taxon>Streptophyta</taxon>
        <taxon>Embryophyta</taxon>
        <taxon>Tracheophyta</taxon>
        <taxon>Spermatophyta</taxon>
        <taxon>Magnoliopsida</taxon>
        <taxon>eudicotyledons</taxon>
        <taxon>Gunneridae</taxon>
        <taxon>Pentapetalae</taxon>
        <taxon>rosids</taxon>
        <taxon>fabids</taxon>
        <taxon>Malpighiales</taxon>
        <taxon>Rhizophoraceae</taxon>
        <taxon>Rhizophora</taxon>
    </lineage>
</organism>
<dbReference type="EMBL" id="GGEC01077794">
    <property type="protein sequence ID" value="MBX58278.1"/>
    <property type="molecule type" value="Transcribed_RNA"/>
</dbReference>
<feature type="compositionally biased region" description="Basic and acidic residues" evidence="1">
    <location>
        <begin position="10"/>
        <end position="22"/>
    </location>
</feature>
<reference evidence="2" key="1">
    <citation type="submission" date="2018-02" db="EMBL/GenBank/DDBJ databases">
        <title>Rhizophora mucronata_Transcriptome.</title>
        <authorList>
            <person name="Meera S.P."/>
            <person name="Sreeshan A."/>
            <person name="Augustine A."/>
        </authorList>
    </citation>
    <scope>NUCLEOTIDE SEQUENCE</scope>
    <source>
        <tissue evidence="2">Leaf</tissue>
    </source>
</reference>
<feature type="region of interest" description="Disordered" evidence="1">
    <location>
        <begin position="1"/>
        <end position="38"/>
    </location>
</feature>
<proteinExistence type="predicted"/>
<evidence type="ECO:0000313" key="2">
    <source>
        <dbReference type="EMBL" id="MBX58278.1"/>
    </source>
</evidence>
<dbReference type="AlphaFoldDB" id="A0A2P2PU54"/>
<name>A0A2P2PU54_RHIMU</name>
<protein>
    <submittedName>
        <fullName evidence="2">Uncharacterized protein</fullName>
    </submittedName>
</protein>
<accession>A0A2P2PU54</accession>